<feature type="chain" id="PRO_5035596963" evidence="1">
    <location>
        <begin position="25"/>
        <end position="104"/>
    </location>
</feature>
<dbReference type="Proteomes" id="UP000681722">
    <property type="component" value="Unassembled WGS sequence"/>
</dbReference>
<dbReference type="Proteomes" id="UP000663829">
    <property type="component" value="Unassembled WGS sequence"/>
</dbReference>
<protein>
    <submittedName>
        <fullName evidence="2">Uncharacterized protein</fullName>
    </submittedName>
</protein>
<evidence type="ECO:0000256" key="1">
    <source>
        <dbReference type="SAM" id="SignalP"/>
    </source>
</evidence>
<accession>A0A813NWB1</accession>
<feature type="signal peptide" evidence="1">
    <location>
        <begin position="1"/>
        <end position="24"/>
    </location>
</feature>
<dbReference type="EMBL" id="CAJOBC010000040">
    <property type="protein sequence ID" value="CAF3524239.1"/>
    <property type="molecule type" value="Genomic_DNA"/>
</dbReference>
<evidence type="ECO:0000313" key="5">
    <source>
        <dbReference type="EMBL" id="CAF3736035.1"/>
    </source>
</evidence>
<keyword evidence="1" id="KW-0732">Signal</keyword>
<dbReference type="AlphaFoldDB" id="A0A813NWB1"/>
<comment type="caution">
    <text evidence="2">The sequence shown here is derived from an EMBL/GenBank/DDBJ whole genome shotgun (WGS) entry which is preliminary data.</text>
</comment>
<proteinExistence type="predicted"/>
<keyword evidence="6" id="KW-1185">Reference proteome</keyword>
<reference evidence="2" key="1">
    <citation type="submission" date="2021-02" db="EMBL/GenBank/DDBJ databases">
        <authorList>
            <person name="Nowell W R."/>
        </authorList>
    </citation>
    <scope>NUCLEOTIDE SEQUENCE</scope>
</reference>
<dbReference type="EMBL" id="CAJNOK010005192">
    <property type="protein sequence ID" value="CAF0964021.1"/>
    <property type="molecule type" value="Genomic_DNA"/>
</dbReference>
<dbReference type="EMBL" id="CAJOBA010005197">
    <property type="protein sequence ID" value="CAF3736035.1"/>
    <property type="molecule type" value="Genomic_DNA"/>
</dbReference>
<evidence type="ECO:0000313" key="3">
    <source>
        <dbReference type="EMBL" id="CAF0964021.1"/>
    </source>
</evidence>
<organism evidence="2 6">
    <name type="scientific">Didymodactylos carnosus</name>
    <dbReference type="NCBI Taxonomy" id="1234261"/>
    <lineage>
        <taxon>Eukaryota</taxon>
        <taxon>Metazoa</taxon>
        <taxon>Spiralia</taxon>
        <taxon>Gnathifera</taxon>
        <taxon>Rotifera</taxon>
        <taxon>Eurotatoria</taxon>
        <taxon>Bdelloidea</taxon>
        <taxon>Philodinida</taxon>
        <taxon>Philodinidae</taxon>
        <taxon>Didymodactylos</taxon>
    </lineage>
</organism>
<dbReference type="Proteomes" id="UP000682733">
    <property type="component" value="Unassembled WGS sequence"/>
</dbReference>
<evidence type="ECO:0000313" key="4">
    <source>
        <dbReference type="EMBL" id="CAF3524239.1"/>
    </source>
</evidence>
<evidence type="ECO:0000313" key="6">
    <source>
        <dbReference type="Proteomes" id="UP000663829"/>
    </source>
</evidence>
<dbReference type="Proteomes" id="UP000677228">
    <property type="component" value="Unassembled WGS sequence"/>
</dbReference>
<dbReference type="EMBL" id="CAJNOQ010000040">
    <property type="protein sequence ID" value="CAF0745505.1"/>
    <property type="molecule type" value="Genomic_DNA"/>
</dbReference>
<gene>
    <name evidence="2" type="ORF">GPM918_LOCUS515</name>
    <name evidence="3" type="ORF">OVA965_LOCUS12756</name>
    <name evidence="4" type="ORF">SRO942_LOCUS516</name>
    <name evidence="5" type="ORF">TMI583_LOCUS12759</name>
</gene>
<evidence type="ECO:0000313" key="2">
    <source>
        <dbReference type="EMBL" id="CAF0745505.1"/>
    </source>
</evidence>
<sequence length="104" mass="12436">MLPDQAKMMFVVTIFLLLLPSTSSILYQPPRYLNHQQYSQDKRLNNYKNVWITRDISAKAAADYMNNEKHQRYPMEKKLPTIKHLLSTNIENNDLRKTVRRKTR</sequence>
<name>A0A813NWB1_9BILA</name>